<organism evidence="11 12">
    <name type="scientific">Halosimplex litoreum</name>
    <dbReference type="NCBI Taxonomy" id="1198301"/>
    <lineage>
        <taxon>Archaea</taxon>
        <taxon>Methanobacteriati</taxon>
        <taxon>Methanobacteriota</taxon>
        <taxon>Stenosarchaea group</taxon>
        <taxon>Halobacteria</taxon>
        <taxon>Halobacteriales</taxon>
        <taxon>Haloarculaceae</taxon>
        <taxon>Halosimplex</taxon>
    </lineage>
</organism>
<dbReference type="InterPro" id="IPR001162">
    <property type="entry name" value="UvrC_RNase_H_dom"/>
</dbReference>
<dbReference type="InterPro" id="IPR010994">
    <property type="entry name" value="RuvA_2-like"/>
</dbReference>
<gene>
    <name evidence="6" type="primary">uvrC</name>
    <name evidence="11" type="ORF">I7X12_13610</name>
</gene>
<dbReference type="Gene3D" id="3.40.1440.10">
    <property type="entry name" value="GIY-YIG endonuclease"/>
    <property type="match status" value="1"/>
</dbReference>
<evidence type="ECO:0000256" key="4">
    <source>
        <dbReference type="ARBA" id="ARBA00022881"/>
    </source>
</evidence>
<dbReference type="InterPro" id="IPR004791">
    <property type="entry name" value="UvrC"/>
</dbReference>
<dbReference type="InterPro" id="IPR003583">
    <property type="entry name" value="Hlx-hairpin-Hlx_DNA-bd_motif"/>
</dbReference>
<dbReference type="NCBIfam" id="NF011262">
    <property type="entry name" value="PRK14668.1"/>
    <property type="match status" value="1"/>
</dbReference>
<dbReference type="OrthoDB" id="121419at2157"/>
<feature type="domain" description="UvrC family homology region profile" evidence="10">
    <location>
        <begin position="311"/>
        <end position="522"/>
    </location>
</feature>
<dbReference type="NCBIfam" id="TIGR00194">
    <property type="entry name" value="uvrC"/>
    <property type="match status" value="1"/>
</dbReference>
<evidence type="ECO:0000256" key="2">
    <source>
        <dbReference type="ARBA" id="ARBA00022763"/>
    </source>
</evidence>
<dbReference type="PROSITE" id="PS50165">
    <property type="entry name" value="UVRC"/>
    <property type="match status" value="1"/>
</dbReference>
<dbReference type="SUPFAM" id="SSF82771">
    <property type="entry name" value="GIY-YIG endonuclease"/>
    <property type="match status" value="1"/>
</dbReference>
<keyword evidence="6" id="KW-0742">SOS response</keyword>
<dbReference type="Gene3D" id="1.10.150.20">
    <property type="entry name" value="5' to 3' exonuclease, C-terminal subdomain"/>
    <property type="match status" value="1"/>
</dbReference>
<evidence type="ECO:0000256" key="6">
    <source>
        <dbReference type="HAMAP-Rule" id="MF_00203"/>
    </source>
</evidence>
<feature type="domain" description="GIY-YIG" evidence="9">
    <location>
        <begin position="15"/>
        <end position="141"/>
    </location>
</feature>
<keyword evidence="12" id="KW-1185">Reference proteome</keyword>
<dbReference type="CDD" id="cd10434">
    <property type="entry name" value="GIY-YIG_UvrC_Cho"/>
    <property type="match status" value="1"/>
</dbReference>
<dbReference type="Pfam" id="PF22920">
    <property type="entry name" value="UvrC_RNaseH"/>
    <property type="match status" value="1"/>
</dbReference>
<feature type="compositionally biased region" description="Basic and acidic residues" evidence="7">
    <location>
        <begin position="25"/>
        <end position="46"/>
    </location>
</feature>
<dbReference type="GO" id="GO:0006289">
    <property type="term" value="P:nucleotide-excision repair"/>
    <property type="evidence" value="ECO:0007669"/>
    <property type="project" value="UniProtKB-UniRule"/>
</dbReference>
<keyword evidence="5 6" id="KW-0234">DNA repair</keyword>
<keyword evidence="2 6" id="KW-0227">DNA damage</keyword>
<comment type="similarity">
    <text evidence="6">Belongs to the UvrC family.</text>
</comment>
<dbReference type="InterPro" id="IPR001943">
    <property type="entry name" value="UVR_dom"/>
</dbReference>
<keyword evidence="3 6" id="KW-0228">DNA excision</keyword>
<feature type="region of interest" description="Disordered" evidence="7">
    <location>
        <begin position="1"/>
        <end position="63"/>
    </location>
</feature>
<dbReference type="SMART" id="SM00465">
    <property type="entry name" value="GIYc"/>
    <property type="match status" value="1"/>
</dbReference>
<dbReference type="InterPro" id="IPR038476">
    <property type="entry name" value="UvrC_RNase_H_dom_sf"/>
</dbReference>
<dbReference type="GO" id="GO:0009432">
    <property type="term" value="P:SOS response"/>
    <property type="evidence" value="ECO:0007669"/>
    <property type="project" value="UniProtKB-UniRule"/>
</dbReference>
<dbReference type="PROSITE" id="PS50151">
    <property type="entry name" value="UVR"/>
    <property type="match status" value="1"/>
</dbReference>
<dbReference type="GeneID" id="60589549"/>
<proteinExistence type="inferred from homology"/>
<evidence type="ECO:0000259" key="8">
    <source>
        <dbReference type="PROSITE" id="PS50151"/>
    </source>
</evidence>
<evidence type="ECO:0000313" key="12">
    <source>
        <dbReference type="Proteomes" id="UP000595001"/>
    </source>
</evidence>
<evidence type="ECO:0000259" key="10">
    <source>
        <dbReference type="PROSITE" id="PS50165"/>
    </source>
</evidence>
<keyword evidence="4 6" id="KW-0267">Excision nuclease</keyword>
<dbReference type="Proteomes" id="UP000595001">
    <property type="component" value="Chromosome"/>
</dbReference>
<dbReference type="InterPro" id="IPR000305">
    <property type="entry name" value="GIY-YIG_endonuc"/>
</dbReference>
<dbReference type="PANTHER" id="PTHR30562">
    <property type="entry name" value="UVRC/OXIDOREDUCTASE"/>
    <property type="match status" value="1"/>
</dbReference>
<dbReference type="GO" id="GO:0009380">
    <property type="term" value="C:excinuclease repair complex"/>
    <property type="evidence" value="ECO:0007669"/>
    <property type="project" value="InterPro"/>
</dbReference>
<evidence type="ECO:0000256" key="7">
    <source>
        <dbReference type="SAM" id="MobiDB-lite"/>
    </source>
</evidence>
<evidence type="ECO:0000313" key="11">
    <source>
        <dbReference type="EMBL" id="QPV61782.1"/>
    </source>
</evidence>
<dbReference type="EMBL" id="CP065856">
    <property type="protein sequence ID" value="QPV61782.1"/>
    <property type="molecule type" value="Genomic_DNA"/>
</dbReference>
<protein>
    <recommendedName>
        <fullName evidence="6">UvrABC system protein C</fullName>
        <shortName evidence="6">Protein UvrC</shortName>
    </recommendedName>
    <alternativeName>
        <fullName evidence="6">Excinuclease ABC subunit C</fullName>
    </alternativeName>
</protein>
<dbReference type="AlphaFoldDB" id="A0A7T3KU09"/>
<dbReference type="Pfam" id="PF01541">
    <property type="entry name" value="GIY-YIG"/>
    <property type="match status" value="1"/>
</dbReference>
<dbReference type="PANTHER" id="PTHR30562:SF1">
    <property type="entry name" value="UVRABC SYSTEM PROTEIN C"/>
    <property type="match status" value="1"/>
</dbReference>
<dbReference type="GO" id="GO:0009381">
    <property type="term" value="F:excinuclease ABC activity"/>
    <property type="evidence" value="ECO:0007669"/>
    <property type="project" value="UniProtKB-UniRule"/>
</dbReference>
<dbReference type="InterPro" id="IPR036876">
    <property type="entry name" value="UVR_dom_sf"/>
</dbReference>
<sequence length="636" mass="69749">MDPDAVRDRAGELPAEPGVYQFLARESRGRAKRGHGTDERRSRESRGSGVADGDGGDPADAESVGADADLAETDSYERVLYVGKAVNLRSRVRSYADPRSERIRRMVAAAESVEVAVTDTETQALLLEANLIKRHRPRYNVRLKDDKSYPLVQLTAHEFPRIEITRDPAPGATVFGPFTDKGRLETVVKAVRETYGLRGCSDHKFENRDRPCLDHDIGLCSGPCVPETDVDGEAYVGDAEAVERFFEGETGALADPIRREMEAAAGDREFERAANCRDRLDAVEAIHGEAGDAVANEGRHEDAERERAVDVLGVAVEGETATVARLHSEDGKLVDRERHTLDAPAGERAGAVLAAFITQFYAERELPDAVLCSDHPDDADLEAWLEREGVALRVPGAGREATLVDLALKNARRRDRRDDEGRALADALGLDSRVERIEGFDVSHAQGRSAVGSDVTVVDGEPAKADYRRKKLTDENDDYANMRSLVRWRADRAVDGRDDRPDPDLLLIDGGEGQLGAARDALAAAGWDVPAIALAKDEELVVTPTGVYDWPDDAGHLHLLQRARDEAHRFAVQYHQTLRDDVSTVLDDIDGVGPETRKRLLRRFGSIENVRSASREELERVDGVGAKTAGTLAERL</sequence>
<evidence type="ECO:0000256" key="3">
    <source>
        <dbReference type="ARBA" id="ARBA00022769"/>
    </source>
</evidence>
<dbReference type="Pfam" id="PF08459">
    <property type="entry name" value="UvrC_RNaseH_dom"/>
    <property type="match status" value="1"/>
</dbReference>
<evidence type="ECO:0000259" key="9">
    <source>
        <dbReference type="PROSITE" id="PS50164"/>
    </source>
</evidence>
<name>A0A7T3KU09_9EURY</name>
<dbReference type="SMART" id="SM00278">
    <property type="entry name" value="HhH1"/>
    <property type="match status" value="2"/>
</dbReference>
<evidence type="ECO:0000256" key="1">
    <source>
        <dbReference type="ARBA" id="ARBA00022490"/>
    </source>
</evidence>
<comment type="subcellular location">
    <subcellularLocation>
        <location evidence="6">Cytoplasm</location>
    </subcellularLocation>
</comment>
<dbReference type="InterPro" id="IPR047296">
    <property type="entry name" value="GIY-YIG_UvrC_Cho"/>
</dbReference>
<keyword evidence="1 6" id="KW-0963">Cytoplasm</keyword>
<dbReference type="GO" id="GO:0003677">
    <property type="term" value="F:DNA binding"/>
    <property type="evidence" value="ECO:0007669"/>
    <property type="project" value="UniProtKB-UniRule"/>
</dbReference>
<comment type="subunit">
    <text evidence="6">Interacts with UvrB in an incision complex.</text>
</comment>
<reference evidence="11 12" key="1">
    <citation type="submission" date="2020-12" db="EMBL/GenBank/DDBJ databases">
        <title>Halosimplex halophilum sp. nov. and Halosimplex salinum sp. nov., two new members of the genus Halosimplex.</title>
        <authorList>
            <person name="Cui H.L."/>
        </authorList>
    </citation>
    <scope>NUCLEOTIDE SEQUENCE [LARGE SCALE GENOMIC DNA]</scope>
    <source>
        <strain evidence="11 12">YGH94</strain>
    </source>
</reference>
<dbReference type="Gene3D" id="3.30.420.340">
    <property type="entry name" value="UvrC, RNAse H endonuclease domain"/>
    <property type="match status" value="1"/>
</dbReference>
<dbReference type="Pfam" id="PF14520">
    <property type="entry name" value="HHH_5"/>
    <property type="match status" value="1"/>
</dbReference>
<dbReference type="SUPFAM" id="SSF47781">
    <property type="entry name" value="RuvA domain 2-like"/>
    <property type="match status" value="1"/>
</dbReference>
<comment type="function">
    <text evidence="6">The UvrABC repair system catalyzes the recognition and processing of DNA lesions. UvrC both incises the 5' and 3' sides of the lesion. The N-terminal half is responsible for the 3' incision and the C-terminal half is responsible for the 5' incision.</text>
</comment>
<dbReference type="HAMAP" id="MF_00203">
    <property type="entry name" value="UvrC"/>
    <property type="match status" value="1"/>
</dbReference>
<dbReference type="SUPFAM" id="SSF46600">
    <property type="entry name" value="C-terminal UvrC-binding domain of UvrB"/>
    <property type="match status" value="1"/>
</dbReference>
<feature type="domain" description="UVR" evidence="8">
    <location>
        <begin position="251"/>
        <end position="286"/>
    </location>
</feature>
<dbReference type="InterPro" id="IPR035901">
    <property type="entry name" value="GIY-YIG_endonuc_sf"/>
</dbReference>
<accession>A0A7T3KU09</accession>
<dbReference type="GO" id="GO:0005737">
    <property type="term" value="C:cytoplasm"/>
    <property type="evidence" value="ECO:0007669"/>
    <property type="project" value="UniProtKB-SubCell"/>
</dbReference>
<dbReference type="PROSITE" id="PS50164">
    <property type="entry name" value="GIY_YIG"/>
    <property type="match status" value="1"/>
</dbReference>
<feature type="compositionally biased region" description="Basic and acidic residues" evidence="7">
    <location>
        <begin position="1"/>
        <end position="11"/>
    </location>
</feature>
<dbReference type="KEGG" id="hlt:I7X12_13610"/>
<dbReference type="InterPro" id="IPR050066">
    <property type="entry name" value="UvrABC_protein_C"/>
</dbReference>
<evidence type="ECO:0000256" key="5">
    <source>
        <dbReference type="ARBA" id="ARBA00023204"/>
    </source>
</evidence>
<dbReference type="RefSeq" id="WP_198060607.1">
    <property type="nucleotide sequence ID" value="NZ_CP065856.1"/>
</dbReference>